<name>A0A0M0G5C3_9BACI</name>
<keyword evidence="1" id="KW-1133">Transmembrane helix</keyword>
<gene>
    <name evidence="2" type="ORF">AF331_13795</name>
</gene>
<dbReference type="PATRIC" id="fig|189381.12.peg.2824"/>
<evidence type="ECO:0000313" key="3">
    <source>
        <dbReference type="Proteomes" id="UP000037405"/>
    </source>
</evidence>
<dbReference type="STRING" id="189381.GCA_900166615_01166"/>
<sequence>MIVFLYTGMYLTPILSIIFCLNLVTIMKKIKRDEKTAINTFWLTLSFTLIAWTLVMITFLGLE</sequence>
<reference evidence="3" key="1">
    <citation type="submission" date="2015-07" db="EMBL/GenBank/DDBJ databases">
        <title>Fjat-14235 jcm11544.</title>
        <authorList>
            <person name="Liu B."/>
            <person name="Wang J."/>
            <person name="Zhu Y."/>
            <person name="Liu G."/>
            <person name="Chen Q."/>
            <person name="Chen Z."/>
            <person name="Lan J."/>
            <person name="Che J."/>
            <person name="Ge C."/>
            <person name="Shi H."/>
            <person name="Pan Z."/>
            <person name="Liu X."/>
        </authorList>
    </citation>
    <scope>NUCLEOTIDE SEQUENCE [LARGE SCALE GENOMIC DNA]</scope>
    <source>
        <strain evidence="3">JCM 11544</strain>
    </source>
</reference>
<organism evidence="2 3">
    <name type="scientific">Rossellomorea marisflavi</name>
    <dbReference type="NCBI Taxonomy" id="189381"/>
    <lineage>
        <taxon>Bacteria</taxon>
        <taxon>Bacillati</taxon>
        <taxon>Bacillota</taxon>
        <taxon>Bacilli</taxon>
        <taxon>Bacillales</taxon>
        <taxon>Bacillaceae</taxon>
        <taxon>Rossellomorea</taxon>
    </lineage>
</organism>
<keyword evidence="1" id="KW-0472">Membrane</keyword>
<accession>A0A0M0G5C3</accession>
<keyword evidence="1" id="KW-0812">Transmembrane</keyword>
<feature type="transmembrane region" description="Helical" evidence="1">
    <location>
        <begin position="39"/>
        <end position="62"/>
    </location>
</feature>
<dbReference type="Proteomes" id="UP000037405">
    <property type="component" value="Unassembled WGS sequence"/>
</dbReference>
<dbReference type="AlphaFoldDB" id="A0A0M0G5C3"/>
<dbReference type="EMBL" id="LGUE01000004">
    <property type="protein sequence ID" value="KON85054.1"/>
    <property type="molecule type" value="Genomic_DNA"/>
</dbReference>
<evidence type="ECO:0000313" key="2">
    <source>
        <dbReference type="EMBL" id="KON85054.1"/>
    </source>
</evidence>
<dbReference type="OrthoDB" id="2905441at2"/>
<proteinExistence type="predicted"/>
<dbReference type="RefSeq" id="WP_053428656.1">
    <property type="nucleotide sequence ID" value="NZ_CP081870.1"/>
</dbReference>
<comment type="caution">
    <text evidence="2">The sequence shown here is derived from an EMBL/GenBank/DDBJ whole genome shotgun (WGS) entry which is preliminary data.</text>
</comment>
<protein>
    <submittedName>
        <fullName evidence="2">Uncharacterized protein</fullName>
    </submittedName>
</protein>
<feature type="transmembrane region" description="Helical" evidence="1">
    <location>
        <begin position="6"/>
        <end position="27"/>
    </location>
</feature>
<evidence type="ECO:0000256" key="1">
    <source>
        <dbReference type="SAM" id="Phobius"/>
    </source>
</evidence>
<dbReference type="GeneID" id="89533158"/>
<keyword evidence="3" id="KW-1185">Reference proteome</keyword>